<name>A0ABP6S4M6_9ACTN</name>
<gene>
    <name evidence="1" type="ORF">GCM10020367_05260</name>
</gene>
<dbReference type="EMBL" id="BAAAYL010000001">
    <property type="protein sequence ID" value="GAA3368135.1"/>
    <property type="molecule type" value="Genomic_DNA"/>
</dbReference>
<dbReference type="Proteomes" id="UP001499990">
    <property type="component" value="Unassembled WGS sequence"/>
</dbReference>
<evidence type="ECO:0000313" key="2">
    <source>
        <dbReference type="Proteomes" id="UP001499990"/>
    </source>
</evidence>
<protein>
    <submittedName>
        <fullName evidence="1">Uncharacterized protein</fullName>
    </submittedName>
</protein>
<comment type="caution">
    <text evidence="1">The sequence shown here is derived from an EMBL/GenBank/DDBJ whole genome shotgun (WGS) entry which is preliminary data.</text>
</comment>
<accession>A0ABP6S4M6</accession>
<dbReference type="RefSeq" id="WP_425586139.1">
    <property type="nucleotide sequence ID" value="NZ_BAAAYL010000001.1"/>
</dbReference>
<dbReference type="Gene3D" id="3.40.630.30">
    <property type="match status" value="1"/>
</dbReference>
<sequence length="52" mass="5825">MAGSSTSINVAKRLGMTRDGVLRESYPHCGVRQETEIWSVLASEWCKLREQG</sequence>
<keyword evidence="2" id="KW-1185">Reference proteome</keyword>
<reference evidence="2" key="1">
    <citation type="journal article" date="2019" name="Int. J. Syst. Evol. Microbiol.">
        <title>The Global Catalogue of Microorganisms (GCM) 10K type strain sequencing project: providing services to taxonomists for standard genome sequencing and annotation.</title>
        <authorList>
            <consortium name="The Broad Institute Genomics Platform"/>
            <consortium name="The Broad Institute Genome Sequencing Center for Infectious Disease"/>
            <person name="Wu L."/>
            <person name="Ma J."/>
        </authorList>
    </citation>
    <scope>NUCLEOTIDE SEQUENCE [LARGE SCALE GENOMIC DNA]</scope>
    <source>
        <strain evidence="2">JCM 9651</strain>
    </source>
</reference>
<organism evidence="1 2">
    <name type="scientific">Streptomyces sannanensis</name>
    <dbReference type="NCBI Taxonomy" id="285536"/>
    <lineage>
        <taxon>Bacteria</taxon>
        <taxon>Bacillati</taxon>
        <taxon>Actinomycetota</taxon>
        <taxon>Actinomycetes</taxon>
        <taxon>Kitasatosporales</taxon>
        <taxon>Streptomycetaceae</taxon>
        <taxon>Streptomyces</taxon>
    </lineage>
</organism>
<proteinExistence type="predicted"/>
<evidence type="ECO:0000313" key="1">
    <source>
        <dbReference type="EMBL" id="GAA3368135.1"/>
    </source>
</evidence>